<sequence>MCRCGKTGHRGLKRKIDFGQAHGNILWEPPKQWTIGIHKVDSHKEIKLFKAKYCAAILCDEVNNKGKSNLSKAAKILQDEEGEGSRTRGGRRPVK</sequence>
<reference evidence="3" key="1">
    <citation type="journal article" date="2024" name="IScience">
        <title>Strigolactones Initiate the Formation of Haustorium-like Structures in Castilleja.</title>
        <authorList>
            <person name="Buerger M."/>
            <person name="Peterson D."/>
            <person name="Chory J."/>
        </authorList>
    </citation>
    <scope>NUCLEOTIDE SEQUENCE [LARGE SCALE GENOMIC DNA]</scope>
</reference>
<name>A0ABD3B7F7_9LAMI</name>
<dbReference type="EMBL" id="JAVIJP010000142">
    <property type="protein sequence ID" value="KAL3613305.1"/>
    <property type="molecule type" value="Genomic_DNA"/>
</dbReference>
<evidence type="ECO:0000313" key="2">
    <source>
        <dbReference type="EMBL" id="KAL3613305.1"/>
    </source>
</evidence>
<dbReference type="Proteomes" id="UP001632038">
    <property type="component" value="Unassembled WGS sequence"/>
</dbReference>
<comment type="caution">
    <text evidence="2">The sequence shown here is derived from an EMBL/GenBank/DDBJ whole genome shotgun (WGS) entry which is preliminary data.</text>
</comment>
<organism evidence="2 3">
    <name type="scientific">Castilleja foliolosa</name>
    <dbReference type="NCBI Taxonomy" id="1961234"/>
    <lineage>
        <taxon>Eukaryota</taxon>
        <taxon>Viridiplantae</taxon>
        <taxon>Streptophyta</taxon>
        <taxon>Embryophyta</taxon>
        <taxon>Tracheophyta</taxon>
        <taxon>Spermatophyta</taxon>
        <taxon>Magnoliopsida</taxon>
        <taxon>eudicotyledons</taxon>
        <taxon>Gunneridae</taxon>
        <taxon>Pentapetalae</taxon>
        <taxon>asterids</taxon>
        <taxon>lamiids</taxon>
        <taxon>Lamiales</taxon>
        <taxon>Orobanchaceae</taxon>
        <taxon>Pedicularideae</taxon>
        <taxon>Castillejinae</taxon>
        <taxon>Castilleja</taxon>
    </lineage>
</organism>
<accession>A0ABD3B7F7</accession>
<evidence type="ECO:0000256" key="1">
    <source>
        <dbReference type="SAM" id="MobiDB-lite"/>
    </source>
</evidence>
<protein>
    <submittedName>
        <fullName evidence="2">Uncharacterized protein</fullName>
    </submittedName>
</protein>
<dbReference type="AlphaFoldDB" id="A0ABD3B7F7"/>
<evidence type="ECO:0000313" key="3">
    <source>
        <dbReference type="Proteomes" id="UP001632038"/>
    </source>
</evidence>
<proteinExistence type="predicted"/>
<feature type="region of interest" description="Disordered" evidence="1">
    <location>
        <begin position="76"/>
        <end position="95"/>
    </location>
</feature>
<keyword evidence="3" id="KW-1185">Reference proteome</keyword>
<gene>
    <name evidence="2" type="ORF">CASFOL_042817</name>
</gene>